<dbReference type="PANTHER" id="PTHR43304:SF1">
    <property type="entry name" value="PAC DOMAIN-CONTAINING PROTEIN"/>
    <property type="match status" value="1"/>
</dbReference>
<feature type="coiled-coil region" evidence="6">
    <location>
        <begin position="294"/>
        <end position="321"/>
    </location>
</feature>
<feature type="transmembrane region" description="Helical" evidence="7">
    <location>
        <begin position="6"/>
        <end position="26"/>
    </location>
</feature>
<dbReference type="SMART" id="SM00091">
    <property type="entry name" value="PAS"/>
    <property type="match status" value="2"/>
</dbReference>
<proteinExistence type="predicted"/>
<comment type="caution">
    <text evidence="9">The sequence shown here is derived from an EMBL/GenBank/DDBJ whole genome shotgun (WGS) entry which is preliminary data.</text>
</comment>
<dbReference type="PANTHER" id="PTHR43304">
    <property type="entry name" value="PHYTOCHROME-LIKE PROTEIN CPH1"/>
    <property type="match status" value="1"/>
</dbReference>
<feature type="transmembrane region" description="Helical" evidence="7">
    <location>
        <begin position="33"/>
        <end position="56"/>
    </location>
</feature>
<evidence type="ECO:0000256" key="5">
    <source>
        <dbReference type="ARBA" id="ARBA00022777"/>
    </source>
</evidence>
<dbReference type="InterPro" id="IPR036097">
    <property type="entry name" value="HisK_dim/P_sf"/>
</dbReference>
<dbReference type="AlphaFoldDB" id="A0A2P8HTY8"/>
<dbReference type="Pfam" id="PF13188">
    <property type="entry name" value="PAS_8"/>
    <property type="match status" value="1"/>
</dbReference>
<dbReference type="Gene3D" id="1.10.287.130">
    <property type="match status" value="1"/>
</dbReference>
<dbReference type="EMBL" id="PYAW01000001">
    <property type="protein sequence ID" value="PSL49700.1"/>
    <property type="molecule type" value="Genomic_DNA"/>
</dbReference>
<reference evidence="9 10" key="1">
    <citation type="submission" date="2018-03" db="EMBL/GenBank/DDBJ databases">
        <title>Genomic Encyclopedia of Archaeal and Bacterial Type Strains, Phase II (KMG-II): from individual species to whole genera.</title>
        <authorList>
            <person name="Goeker M."/>
        </authorList>
    </citation>
    <scope>NUCLEOTIDE SEQUENCE [LARGE SCALE GENOMIC DNA]</scope>
    <source>
        <strain evidence="9 10">DSM 24859</strain>
    </source>
</reference>
<dbReference type="Proteomes" id="UP000240971">
    <property type="component" value="Unassembled WGS sequence"/>
</dbReference>
<evidence type="ECO:0000313" key="10">
    <source>
        <dbReference type="Proteomes" id="UP000240971"/>
    </source>
</evidence>
<evidence type="ECO:0000256" key="6">
    <source>
        <dbReference type="SAM" id="Coils"/>
    </source>
</evidence>
<keyword evidence="6" id="KW-0175">Coiled coil</keyword>
<dbReference type="InterPro" id="IPR013655">
    <property type="entry name" value="PAS_fold_3"/>
</dbReference>
<dbReference type="NCBIfam" id="TIGR00229">
    <property type="entry name" value="sensory_box"/>
    <property type="match status" value="1"/>
</dbReference>
<dbReference type="InterPro" id="IPR000014">
    <property type="entry name" value="PAS"/>
</dbReference>
<dbReference type="InterPro" id="IPR035965">
    <property type="entry name" value="PAS-like_dom_sf"/>
</dbReference>
<dbReference type="SUPFAM" id="SSF55785">
    <property type="entry name" value="PYP-like sensor domain (PAS domain)"/>
    <property type="match status" value="2"/>
</dbReference>
<dbReference type="SUPFAM" id="SSF47384">
    <property type="entry name" value="Homodimeric domain of signal transducing histidine kinase"/>
    <property type="match status" value="1"/>
</dbReference>
<organism evidence="9 10">
    <name type="scientific">Chitinophaga niastensis</name>
    <dbReference type="NCBI Taxonomy" id="536980"/>
    <lineage>
        <taxon>Bacteria</taxon>
        <taxon>Pseudomonadati</taxon>
        <taxon>Bacteroidota</taxon>
        <taxon>Chitinophagia</taxon>
        <taxon>Chitinophagales</taxon>
        <taxon>Chitinophagaceae</taxon>
        <taxon>Chitinophaga</taxon>
    </lineage>
</organism>
<keyword evidence="7" id="KW-0472">Membrane</keyword>
<evidence type="ECO:0000256" key="2">
    <source>
        <dbReference type="ARBA" id="ARBA00012438"/>
    </source>
</evidence>
<evidence type="ECO:0000256" key="4">
    <source>
        <dbReference type="ARBA" id="ARBA00022679"/>
    </source>
</evidence>
<evidence type="ECO:0000259" key="8">
    <source>
        <dbReference type="SMART" id="SM00091"/>
    </source>
</evidence>
<dbReference type="GO" id="GO:0000155">
    <property type="term" value="F:phosphorelay sensor kinase activity"/>
    <property type="evidence" value="ECO:0007669"/>
    <property type="project" value="InterPro"/>
</dbReference>
<keyword evidence="10" id="KW-1185">Reference proteome</keyword>
<evidence type="ECO:0000256" key="1">
    <source>
        <dbReference type="ARBA" id="ARBA00000085"/>
    </source>
</evidence>
<evidence type="ECO:0000256" key="3">
    <source>
        <dbReference type="ARBA" id="ARBA00022553"/>
    </source>
</evidence>
<protein>
    <recommendedName>
        <fullName evidence="2">histidine kinase</fullName>
        <ecNumber evidence="2">2.7.13.3</ecNumber>
    </recommendedName>
</protein>
<sequence>MRNAPIKFACLCLVFAVISINSYFIIKIKAFPYEVFFVVSEVMLCCIFILLLVAMISKNYHSMQYERLFNEHPIPMWIYEKTSLRFLSVNEAAVQKYGYNKSEFRQLTLKDIREPEEVLNFMENVTERCNGAQYRGIWKHRKKNGDNFFVEIYSHPTIYYGKEARFIMAKDIDQQVRSAKEAHELGVRYELLTQATNDAIYDKNLITNTLTWNHGLLNLFHHNEADAGTDLVQWWQNNLHPADSKRILTSLDECILSGNRYWSEEYRFLCADGCYKYVIDRAFIVYENACPLRMIGMIQDIDKHVKQAQRLEEQNQTLREIAWINSHEIRRPVVSILSIAGLFDKSNQDIHLNSRLMEWLHESTKQLDAVIHKIEYKAKDIK</sequence>
<keyword evidence="5" id="KW-0418">Kinase</keyword>
<evidence type="ECO:0000313" key="9">
    <source>
        <dbReference type="EMBL" id="PSL49700.1"/>
    </source>
</evidence>
<dbReference type="Gene3D" id="3.30.450.20">
    <property type="entry name" value="PAS domain"/>
    <property type="match status" value="2"/>
</dbReference>
<evidence type="ECO:0000256" key="7">
    <source>
        <dbReference type="SAM" id="Phobius"/>
    </source>
</evidence>
<accession>A0A2P8HTY8</accession>
<keyword evidence="3" id="KW-0597">Phosphoprotein</keyword>
<dbReference type="Pfam" id="PF08447">
    <property type="entry name" value="PAS_3"/>
    <property type="match status" value="1"/>
</dbReference>
<feature type="domain" description="PAS" evidence="8">
    <location>
        <begin position="63"/>
        <end position="130"/>
    </location>
</feature>
<dbReference type="EC" id="2.7.13.3" evidence="2"/>
<comment type="catalytic activity">
    <reaction evidence="1">
        <text>ATP + protein L-histidine = ADP + protein N-phospho-L-histidine.</text>
        <dbReference type="EC" id="2.7.13.3"/>
    </reaction>
</comment>
<dbReference type="InterPro" id="IPR052162">
    <property type="entry name" value="Sensor_kinase/Photoreceptor"/>
</dbReference>
<dbReference type="InterPro" id="IPR001610">
    <property type="entry name" value="PAC"/>
</dbReference>
<keyword evidence="7" id="KW-0812">Transmembrane</keyword>
<dbReference type="SMART" id="SM00086">
    <property type="entry name" value="PAC"/>
    <property type="match status" value="2"/>
</dbReference>
<keyword evidence="4" id="KW-0808">Transferase</keyword>
<keyword evidence="7" id="KW-1133">Transmembrane helix</keyword>
<name>A0A2P8HTY8_CHINA</name>
<feature type="domain" description="PAS" evidence="8">
    <location>
        <begin position="187"/>
        <end position="256"/>
    </location>
</feature>
<gene>
    <name evidence="9" type="ORF">CLV51_1011035</name>
</gene>